<dbReference type="STRING" id="331648.BST97_02435"/>
<dbReference type="RefSeq" id="WP_085765748.1">
    <property type="nucleotide sequence ID" value="NZ_CP019344.1"/>
</dbReference>
<evidence type="ECO:0000313" key="2">
    <source>
        <dbReference type="Proteomes" id="UP000193431"/>
    </source>
</evidence>
<accession>A0A1W6MH86</accession>
<proteinExistence type="predicted"/>
<protein>
    <submittedName>
        <fullName evidence="1">Uncharacterized protein</fullName>
    </submittedName>
</protein>
<organism evidence="1 2">
    <name type="scientific">Nonlabens spongiae</name>
    <dbReference type="NCBI Taxonomy" id="331648"/>
    <lineage>
        <taxon>Bacteria</taxon>
        <taxon>Pseudomonadati</taxon>
        <taxon>Bacteroidota</taxon>
        <taxon>Flavobacteriia</taxon>
        <taxon>Flavobacteriales</taxon>
        <taxon>Flavobacteriaceae</taxon>
        <taxon>Nonlabens</taxon>
    </lineage>
</organism>
<name>A0A1W6MH86_9FLAO</name>
<keyword evidence="2" id="KW-1185">Reference proteome</keyword>
<dbReference type="EMBL" id="CP019344">
    <property type="protein sequence ID" value="ARN76947.1"/>
    <property type="molecule type" value="Genomic_DNA"/>
</dbReference>
<gene>
    <name evidence="1" type="ORF">BST97_02435</name>
</gene>
<dbReference type="Proteomes" id="UP000193431">
    <property type="component" value="Chromosome"/>
</dbReference>
<evidence type="ECO:0000313" key="1">
    <source>
        <dbReference type="EMBL" id="ARN76947.1"/>
    </source>
</evidence>
<sequence length="199" mass="23615">MIKINQQYNDFEFSLRKIWSSSNFEKMLIEIAQMLFRTRSDIKDWKKPNDNDGYGVYAFWYKGGGKIDFETFNTKWSGLEKCSSSRPYKKWFETVAMKELHRELGLHIQGNSHRCFYLGKREMIFTRISDHIDGSSQTTYGLHLNRDGIDFRDQLSVGYWRVPIDVDVKCNTSRMVNQHLISYIESELRYYLSPMVGKQ</sequence>
<reference evidence="1 2" key="1">
    <citation type="submission" date="2016-11" db="EMBL/GenBank/DDBJ databases">
        <title>Trade-off between light-utilization and light-protection in marine flavobacteria.</title>
        <authorList>
            <person name="Kumagai Y."/>
        </authorList>
    </citation>
    <scope>NUCLEOTIDE SEQUENCE [LARGE SCALE GENOMIC DNA]</scope>
    <source>
        <strain evidence="1 2">JCM 13191</strain>
    </source>
</reference>
<dbReference type="AlphaFoldDB" id="A0A1W6MH86"/>